<accession>A0AB39ZDX2</accession>
<keyword evidence="1" id="KW-0472">Membrane</keyword>
<evidence type="ECO:0000256" key="1">
    <source>
        <dbReference type="SAM" id="Phobius"/>
    </source>
</evidence>
<keyword evidence="1" id="KW-0812">Transmembrane</keyword>
<evidence type="ECO:0000313" key="2">
    <source>
        <dbReference type="Proteomes" id="UP001652628"/>
    </source>
</evidence>
<sequence length="215" mass="24990">MFKAKIRDIGYFVLLTSLHLCSDLQPVVEAHANIKTVYPSVDRNLTLQVGYIYNHWMFVNAIMYSLLIMIGLWYIRHLQHTEGQELEEKKGILKEPKTAVEVKNNWISRNKKDSTTELGPFSWKMFFLFALPWILTFVAGGLINYMRLHKVIQHFCISNWRAIQLYVELRLLFLHRLLAVALIPYWSQIVGGGVSLEEASNLPGNYINIETHLLD</sequence>
<keyword evidence="1" id="KW-1133">Transmembrane helix</keyword>
<organism evidence="2 3">
    <name type="scientific">Drosophila suzukii</name>
    <name type="common">Spotted-wing drosophila fruit fly</name>
    <dbReference type="NCBI Taxonomy" id="28584"/>
    <lineage>
        <taxon>Eukaryota</taxon>
        <taxon>Metazoa</taxon>
        <taxon>Ecdysozoa</taxon>
        <taxon>Arthropoda</taxon>
        <taxon>Hexapoda</taxon>
        <taxon>Insecta</taxon>
        <taxon>Pterygota</taxon>
        <taxon>Neoptera</taxon>
        <taxon>Endopterygota</taxon>
        <taxon>Diptera</taxon>
        <taxon>Brachycera</taxon>
        <taxon>Muscomorpha</taxon>
        <taxon>Ephydroidea</taxon>
        <taxon>Drosophilidae</taxon>
        <taxon>Drosophila</taxon>
        <taxon>Sophophora</taxon>
    </lineage>
</organism>
<protein>
    <submittedName>
        <fullName evidence="3">Uncharacterized protein</fullName>
    </submittedName>
</protein>
<reference evidence="3" key="1">
    <citation type="submission" date="2025-08" db="UniProtKB">
        <authorList>
            <consortium name="RefSeq"/>
        </authorList>
    </citation>
    <scope>IDENTIFICATION</scope>
</reference>
<dbReference type="GeneID" id="108012722"/>
<gene>
    <name evidence="3" type="primary">LOC108012722</name>
</gene>
<proteinExistence type="predicted"/>
<feature type="transmembrane region" description="Helical" evidence="1">
    <location>
        <begin position="54"/>
        <end position="75"/>
    </location>
</feature>
<evidence type="ECO:0000313" key="3">
    <source>
        <dbReference type="RefSeq" id="XP_016933643.3"/>
    </source>
</evidence>
<dbReference type="AlphaFoldDB" id="A0AB39ZDX2"/>
<keyword evidence="2" id="KW-1185">Reference proteome</keyword>
<feature type="transmembrane region" description="Helical" evidence="1">
    <location>
        <begin position="126"/>
        <end position="146"/>
    </location>
</feature>
<dbReference type="RefSeq" id="XP_016933643.3">
    <property type="nucleotide sequence ID" value="XM_017078154.4"/>
</dbReference>
<name>A0AB39ZDX2_DROSZ</name>
<dbReference type="Proteomes" id="UP001652628">
    <property type="component" value="Chromosome 3"/>
</dbReference>